<protein>
    <recommendedName>
        <fullName evidence="3">Molybdenum cofactor carrier</fullName>
    </recommendedName>
</protein>
<gene>
    <name evidence="1" type="ORF">G3480_07885</name>
</gene>
<dbReference type="EMBL" id="JAAIJR010000024">
    <property type="protein sequence ID" value="NEX20233.1"/>
    <property type="molecule type" value="Genomic_DNA"/>
</dbReference>
<dbReference type="RefSeq" id="WP_164653336.1">
    <property type="nucleotide sequence ID" value="NZ_JAAIJR010000024.1"/>
</dbReference>
<name>A0A6P1DSQ8_9GAMM</name>
<evidence type="ECO:0000313" key="2">
    <source>
        <dbReference type="Proteomes" id="UP000471640"/>
    </source>
</evidence>
<dbReference type="AlphaFoldDB" id="A0A6P1DSQ8"/>
<dbReference type="Pfam" id="PF12694">
    <property type="entry name" value="cpYpsA"/>
    <property type="match status" value="1"/>
</dbReference>
<proteinExistence type="predicted"/>
<dbReference type="InterPro" id="IPR024755">
    <property type="entry name" value="cpYpsA"/>
</dbReference>
<dbReference type="Gene3D" id="3.40.50.450">
    <property type="match status" value="1"/>
</dbReference>
<sequence>MKTVAEAFKRKEKVEEDLYFAKRDRELLKASNSQQVRPWAGEPIVIVSGGQTGVDRAALEAAMALGLPVGGWCPKGRRAEDGAIDARYPLRETPSLDYAQRTAWNVRDADATLILYREALSGGTLLTAQLARRAGRPLLTRDLSAGFDEVSAARWLTTNHIDVLNCAGPRESGVPGIQAEALACLGRLFSAWRECLAVVD</sequence>
<reference evidence="1 2" key="2">
    <citation type="submission" date="2020-02" db="EMBL/GenBank/DDBJ databases">
        <title>Genome sequences of Thiorhodococcus mannitoliphagus and Thiorhodococcus minor, purple sulfur photosynthetic bacteria in the gammaproteobacterial family, Chromatiaceae.</title>
        <authorList>
            <person name="Aviles F.A."/>
            <person name="Meyer T.E."/>
            <person name="Kyndt J.A."/>
        </authorList>
    </citation>
    <scope>NUCLEOTIDE SEQUENCE [LARGE SCALE GENOMIC DNA]</scope>
    <source>
        <strain evidence="1 2">DSM 18266</strain>
    </source>
</reference>
<dbReference type="SUPFAM" id="SSF102405">
    <property type="entry name" value="MCP/YpsA-like"/>
    <property type="match status" value="1"/>
</dbReference>
<comment type="caution">
    <text evidence="1">The sequence shown here is derived from an EMBL/GenBank/DDBJ whole genome shotgun (WGS) entry which is preliminary data.</text>
</comment>
<evidence type="ECO:0000313" key="1">
    <source>
        <dbReference type="EMBL" id="NEX20233.1"/>
    </source>
</evidence>
<evidence type="ECO:0008006" key="3">
    <source>
        <dbReference type="Google" id="ProtNLM"/>
    </source>
</evidence>
<reference evidence="2" key="1">
    <citation type="journal article" date="2020" name="Microbiol. Resour. Announc.">
        <title>Draft Genome Sequences of Thiorhodococcus mannitoliphagus and Thiorhodococcus minor, Purple Sulfur Photosynthetic Bacteria in the Gammaproteobacterial Family Chromatiaceae.</title>
        <authorList>
            <person name="Aviles F.A."/>
            <person name="Meyer T.E."/>
            <person name="Kyndt J.A."/>
        </authorList>
    </citation>
    <scope>NUCLEOTIDE SEQUENCE [LARGE SCALE GENOMIC DNA]</scope>
    <source>
        <strain evidence="2">DSM 18266</strain>
    </source>
</reference>
<dbReference type="Proteomes" id="UP000471640">
    <property type="component" value="Unassembled WGS sequence"/>
</dbReference>
<keyword evidence="2" id="KW-1185">Reference proteome</keyword>
<accession>A0A6P1DSQ8</accession>
<organism evidence="1 2">
    <name type="scientific">Thiorhodococcus mannitoliphagus</name>
    <dbReference type="NCBI Taxonomy" id="329406"/>
    <lineage>
        <taxon>Bacteria</taxon>
        <taxon>Pseudomonadati</taxon>
        <taxon>Pseudomonadota</taxon>
        <taxon>Gammaproteobacteria</taxon>
        <taxon>Chromatiales</taxon>
        <taxon>Chromatiaceae</taxon>
        <taxon>Thiorhodococcus</taxon>
    </lineage>
</organism>